<reference evidence="2" key="1">
    <citation type="journal article" date="2022" name="Mol. Ecol. Resour.">
        <title>The genomes of chicory, endive, great burdock and yacon provide insights into Asteraceae palaeo-polyploidization history and plant inulin production.</title>
        <authorList>
            <person name="Fan W."/>
            <person name="Wang S."/>
            <person name="Wang H."/>
            <person name="Wang A."/>
            <person name="Jiang F."/>
            <person name="Liu H."/>
            <person name="Zhao H."/>
            <person name="Xu D."/>
            <person name="Zhang Y."/>
        </authorList>
    </citation>
    <scope>NUCLEOTIDE SEQUENCE [LARGE SCALE GENOMIC DNA]</scope>
    <source>
        <strain evidence="2">cv. Yunnan</strain>
    </source>
</reference>
<name>A0ACB9HGH9_9ASTR</name>
<protein>
    <submittedName>
        <fullName evidence="1">Uncharacterized protein</fullName>
    </submittedName>
</protein>
<organism evidence="1 2">
    <name type="scientific">Smallanthus sonchifolius</name>
    <dbReference type="NCBI Taxonomy" id="185202"/>
    <lineage>
        <taxon>Eukaryota</taxon>
        <taxon>Viridiplantae</taxon>
        <taxon>Streptophyta</taxon>
        <taxon>Embryophyta</taxon>
        <taxon>Tracheophyta</taxon>
        <taxon>Spermatophyta</taxon>
        <taxon>Magnoliopsida</taxon>
        <taxon>eudicotyledons</taxon>
        <taxon>Gunneridae</taxon>
        <taxon>Pentapetalae</taxon>
        <taxon>asterids</taxon>
        <taxon>campanulids</taxon>
        <taxon>Asterales</taxon>
        <taxon>Asteraceae</taxon>
        <taxon>Asteroideae</taxon>
        <taxon>Heliantheae alliance</taxon>
        <taxon>Millerieae</taxon>
        <taxon>Smallanthus</taxon>
    </lineage>
</organism>
<evidence type="ECO:0000313" key="1">
    <source>
        <dbReference type="EMBL" id="KAI3793962.1"/>
    </source>
</evidence>
<dbReference type="EMBL" id="CM042029">
    <property type="protein sequence ID" value="KAI3793962.1"/>
    <property type="molecule type" value="Genomic_DNA"/>
</dbReference>
<sequence length="101" mass="11445">MFLQVSYLMVVSYVCGFHLAFVLYGKYSASYISGKLCDVAETHPSDDTVQAYAVTALMKVFSFEKATGRNIDMLPEKYILTESTFMTSHLLNFFSGWGKER</sequence>
<accession>A0ACB9HGH9</accession>
<dbReference type="Proteomes" id="UP001056120">
    <property type="component" value="Linkage Group LG12"/>
</dbReference>
<gene>
    <name evidence="1" type="ORF">L1987_36586</name>
</gene>
<comment type="caution">
    <text evidence="1">The sequence shown here is derived from an EMBL/GenBank/DDBJ whole genome shotgun (WGS) entry which is preliminary data.</text>
</comment>
<reference evidence="1 2" key="2">
    <citation type="journal article" date="2022" name="Mol. Ecol. Resour.">
        <title>The genomes of chicory, endive, great burdock and yacon provide insights into Asteraceae paleo-polyploidization history and plant inulin production.</title>
        <authorList>
            <person name="Fan W."/>
            <person name="Wang S."/>
            <person name="Wang H."/>
            <person name="Wang A."/>
            <person name="Jiang F."/>
            <person name="Liu H."/>
            <person name="Zhao H."/>
            <person name="Xu D."/>
            <person name="Zhang Y."/>
        </authorList>
    </citation>
    <scope>NUCLEOTIDE SEQUENCE [LARGE SCALE GENOMIC DNA]</scope>
    <source>
        <strain evidence="2">cv. Yunnan</strain>
        <tissue evidence="1">Leaves</tissue>
    </source>
</reference>
<evidence type="ECO:0000313" key="2">
    <source>
        <dbReference type="Proteomes" id="UP001056120"/>
    </source>
</evidence>
<proteinExistence type="predicted"/>
<keyword evidence="2" id="KW-1185">Reference proteome</keyword>